<organism evidence="2 3">
    <name type="scientific">Cudoniella acicularis</name>
    <dbReference type="NCBI Taxonomy" id="354080"/>
    <lineage>
        <taxon>Eukaryota</taxon>
        <taxon>Fungi</taxon>
        <taxon>Dikarya</taxon>
        <taxon>Ascomycota</taxon>
        <taxon>Pezizomycotina</taxon>
        <taxon>Leotiomycetes</taxon>
        <taxon>Helotiales</taxon>
        <taxon>Tricladiaceae</taxon>
        <taxon>Cudoniella</taxon>
    </lineage>
</organism>
<evidence type="ECO:0000256" key="1">
    <source>
        <dbReference type="SAM" id="MobiDB-lite"/>
    </source>
</evidence>
<evidence type="ECO:0000313" key="2">
    <source>
        <dbReference type="EMBL" id="KAF4626080.1"/>
    </source>
</evidence>
<dbReference type="AlphaFoldDB" id="A0A8H4RC29"/>
<name>A0A8H4RC29_9HELO</name>
<keyword evidence="3" id="KW-1185">Reference proteome</keyword>
<dbReference type="OrthoDB" id="2985014at2759"/>
<feature type="region of interest" description="Disordered" evidence="1">
    <location>
        <begin position="1"/>
        <end position="43"/>
    </location>
</feature>
<feature type="compositionally biased region" description="Low complexity" evidence="1">
    <location>
        <begin position="27"/>
        <end position="38"/>
    </location>
</feature>
<dbReference type="EMBL" id="JAAMPI010001230">
    <property type="protein sequence ID" value="KAF4626080.1"/>
    <property type="molecule type" value="Genomic_DNA"/>
</dbReference>
<comment type="caution">
    <text evidence="2">The sequence shown here is derived from an EMBL/GenBank/DDBJ whole genome shotgun (WGS) entry which is preliminary data.</text>
</comment>
<evidence type="ECO:0000313" key="3">
    <source>
        <dbReference type="Proteomes" id="UP000566819"/>
    </source>
</evidence>
<reference evidence="2 3" key="1">
    <citation type="submission" date="2020-03" db="EMBL/GenBank/DDBJ databases">
        <title>Draft Genome Sequence of Cudoniella acicularis.</title>
        <authorList>
            <person name="Buettner E."/>
            <person name="Kellner H."/>
        </authorList>
    </citation>
    <scope>NUCLEOTIDE SEQUENCE [LARGE SCALE GENOMIC DNA]</scope>
    <source>
        <strain evidence="2 3">DSM 108380</strain>
    </source>
</reference>
<sequence length="82" mass="9239">MSSQPTRKLPAELDLNNAVYNEKSHDPSSSSNSDLVMSPETPGFDKAATRKPLRKLDFHLIPFLALIYIQAICEPESVKFKY</sequence>
<dbReference type="Proteomes" id="UP000566819">
    <property type="component" value="Unassembled WGS sequence"/>
</dbReference>
<proteinExistence type="predicted"/>
<accession>A0A8H4RC29</accession>
<protein>
    <submittedName>
        <fullName evidence="2">Uncharacterized protein</fullName>
    </submittedName>
</protein>
<gene>
    <name evidence="2" type="ORF">G7Y89_g12080</name>
</gene>